<accession>A0A1A9GIG1</accession>
<feature type="transmembrane region" description="Helical" evidence="1">
    <location>
        <begin position="20"/>
        <end position="42"/>
    </location>
</feature>
<dbReference type="PATRIC" id="fig|1300347.3.peg.1027"/>
<evidence type="ECO:0000313" key="2">
    <source>
        <dbReference type="EMBL" id="ANH37470.1"/>
    </source>
</evidence>
<keyword evidence="3" id="KW-1185">Reference proteome</keyword>
<proteinExistence type="predicted"/>
<keyword evidence="1" id="KW-1133">Transmembrane helix</keyword>
<protein>
    <submittedName>
        <fullName evidence="2">Uncharacterized protein</fullName>
    </submittedName>
</protein>
<dbReference type="AlphaFoldDB" id="A0A1A9GIG1"/>
<sequence length="234" mass="25266">MPPGATAPARYRGRVSVRGLGSAAALLVVLALAGGAAGYAVARADHDRPARTDDVRPLAAAGPAYPTDRPVLVRDDREEPALEADLPLRRVVLGTPPFTVSLSVPRGWVRSDSAGGEWRWYPPPSPDDAENLYFLRVRQVANLFQSVPSARAARVGALATASEVQDLEIVEERYDSLEVSYVAGGYRRHSLERWLTTPGSGETAQFYLGMVGREVDSKAMTRLITRIADSARIG</sequence>
<evidence type="ECO:0000256" key="1">
    <source>
        <dbReference type="SAM" id="Phobius"/>
    </source>
</evidence>
<dbReference type="KEGG" id="ndk:I601_1028"/>
<evidence type="ECO:0000313" key="3">
    <source>
        <dbReference type="Proteomes" id="UP000077868"/>
    </source>
</evidence>
<keyword evidence="1" id="KW-0812">Transmembrane</keyword>
<organism evidence="2 3">
    <name type="scientific">Nocardioides dokdonensis FR1436</name>
    <dbReference type="NCBI Taxonomy" id="1300347"/>
    <lineage>
        <taxon>Bacteria</taxon>
        <taxon>Bacillati</taxon>
        <taxon>Actinomycetota</taxon>
        <taxon>Actinomycetes</taxon>
        <taxon>Propionibacteriales</taxon>
        <taxon>Nocardioidaceae</taxon>
        <taxon>Nocardioides</taxon>
    </lineage>
</organism>
<name>A0A1A9GIG1_9ACTN</name>
<dbReference type="EMBL" id="CP015079">
    <property type="protein sequence ID" value="ANH37470.1"/>
    <property type="molecule type" value="Genomic_DNA"/>
</dbReference>
<dbReference type="Proteomes" id="UP000077868">
    <property type="component" value="Chromosome"/>
</dbReference>
<gene>
    <name evidence="2" type="ORF">I601_1028</name>
</gene>
<reference evidence="2 3" key="1">
    <citation type="submission" date="2016-03" db="EMBL/GenBank/DDBJ databases">
        <title>Complete genome sequence of a soil Actinobacterium, Nocardioides dokdonensis FR1436.</title>
        <authorList>
            <person name="Kwon S.-K."/>
            <person name="Kim K."/>
            <person name="Kim J.F."/>
        </authorList>
    </citation>
    <scope>NUCLEOTIDE SEQUENCE [LARGE SCALE GENOMIC DNA]</scope>
    <source>
        <strain evidence="2 3">FR1436</strain>
    </source>
</reference>
<keyword evidence="1" id="KW-0472">Membrane</keyword>